<sequence>MVCDDELHLRNSFTVISKKAVELMHGSLILVTKPVDLAIPIALRRVMRLGRLVQHKESWNGPTPAAEKAVQTEMRGNVIADPIFSAAHLGKRKRPVVGVCNDRQMLEIQPQRVLAMFEIQR</sequence>
<protein>
    <submittedName>
        <fullName evidence="1">Uncharacterized protein</fullName>
    </submittedName>
</protein>
<proteinExistence type="predicted"/>
<name>A0A1X7A3N7_9RHOB</name>
<gene>
    <name evidence="1" type="ORF">ROJ8625_03610</name>
</gene>
<evidence type="ECO:0000313" key="1">
    <source>
        <dbReference type="EMBL" id="SLN69240.1"/>
    </source>
</evidence>
<accession>A0A1X7A3N7</accession>
<keyword evidence="2" id="KW-1185">Reference proteome</keyword>
<dbReference type="EMBL" id="FWFK01000007">
    <property type="protein sequence ID" value="SLN69240.1"/>
    <property type="molecule type" value="Genomic_DNA"/>
</dbReference>
<organism evidence="1 2">
    <name type="scientific">Roseivivax jejudonensis</name>
    <dbReference type="NCBI Taxonomy" id="1529041"/>
    <lineage>
        <taxon>Bacteria</taxon>
        <taxon>Pseudomonadati</taxon>
        <taxon>Pseudomonadota</taxon>
        <taxon>Alphaproteobacteria</taxon>
        <taxon>Rhodobacterales</taxon>
        <taxon>Roseobacteraceae</taxon>
        <taxon>Roseivivax</taxon>
    </lineage>
</organism>
<dbReference type="Proteomes" id="UP000193570">
    <property type="component" value="Unassembled WGS sequence"/>
</dbReference>
<evidence type="ECO:0000313" key="2">
    <source>
        <dbReference type="Proteomes" id="UP000193570"/>
    </source>
</evidence>
<reference evidence="1 2" key="1">
    <citation type="submission" date="2017-03" db="EMBL/GenBank/DDBJ databases">
        <authorList>
            <person name="Afonso C.L."/>
            <person name="Miller P.J."/>
            <person name="Scott M.A."/>
            <person name="Spackman E."/>
            <person name="Goraichik I."/>
            <person name="Dimitrov K.M."/>
            <person name="Suarez D.L."/>
            <person name="Swayne D.E."/>
        </authorList>
    </citation>
    <scope>NUCLEOTIDE SEQUENCE [LARGE SCALE GENOMIC DNA]</scope>
    <source>
        <strain evidence="1 2">CECT 8625</strain>
    </source>
</reference>
<dbReference type="AlphaFoldDB" id="A0A1X7A3N7"/>